<dbReference type="Pfam" id="PF07687">
    <property type="entry name" value="M20_dimer"/>
    <property type="match status" value="1"/>
</dbReference>
<dbReference type="PANTHER" id="PTHR43270">
    <property type="entry name" value="BETA-ALA-HIS DIPEPTIDASE"/>
    <property type="match status" value="1"/>
</dbReference>
<keyword evidence="2" id="KW-0479">Metal-binding</keyword>
<dbReference type="GO" id="GO:0046872">
    <property type="term" value="F:metal ion binding"/>
    <property type="evidence" value="ECO:0007669"/>
    <property type="project" value="UniProtKB-KW"/>
</dbReference>
<dbReference type="GO" id="GO:0009014">
    <property type="term" value="F:succinyl-diaminopimelate desuccinylase activity"/>
    <property type="evidence" value="ECO:0007669"/>
    <property type="project" value="TreeGrafter"/>
</dbReference>
<dbReference type="AlphaFoldDB" id="A0A6J4HWD8"/>
<evidence type="ECO:0000256" key="2">
    <source>
        <dbReference type="ARBA" id="ARBA00022723"/>
    </source>
</evidence>
<dbReference type="SUPFAM" id="SSF53187">
    <property type="entry name" value="Zn-dependent exopeptidases"/>
    <property type="match status" value="1"/>
</dbReference>
<organism evidence="5">
    <name type="scientific">uncultured Armatimonadetes bacterium</name>
    <dbReference type="NCBI Taxonomy" id="157466"/>
    <lineage>
        <taxon>Bacteria</taxon>
        <taxon>Bacillati</taxon>
        <taxon>Armatimonadota</taxon>
        <taxon>environmental samples</taxon>
    </lineage>
</organism>
<dbReference type="GO" id="GO:0008233">
    <property type="term" value="F:peptidase activity"/>
    <property type="evidence" value="ECO:0007669"/>
    <property type="project" value="UniProtKB-KW"/>
</dbReference>
<keyword evidence="1" id="KW-0645">Protease</keyword>
<evidence type="ECO:0000256" key="3">
    <source>
        <dbReference type="ARBA" id="ARBA00022801"/>
    </source>
</evidence>
<dbReference type="InterPro" id="IPR011650">
    <property type="entry name" value="Peptidase_M20_dimer"/>
</dbReference>
<dbReference type="GO" id="GO:0009089">
    <property type="term" value="P:lysine biosynthetic process via diaminopimelate"/>
    <property type="evidence" value="ECO:0007669"/>
    <property type="project" value="TreeGrafter"/>
</dbReference>
<dbReference type="Gene3D" id="3.30.70.360">
    <property type="match status" value="1"/>
</dbReference>
<evidence type="ECO:0000256" key="1">
    <source>
        <dbReference type="ARBA" id="ARBA00022670"/>
    </source>
</evidence>
<dbReference type="InterPro" id="IPR051458">
    <property type="entry name" value="Cyt/Met_Dipeptidase"/>
</dbReference>
<dbReference type="EMBL" id="CADCTO010000155">
    <property type="protein sequence ID" value="CAA9235261.1"/>
    <property type="molecule type" value="Genomic_DNA"/>
</dbReference>
<dbReference type="PANTHER" id="PTHR43270:SF8">
    <property type="entry name" value="DI- AND TRIPEPTIDASE DUG2-RELATED"/>
    <property type="match status" value="1"/>
</dbReference>
<feature type="domain" description="Peptidase M20 dimerisation" evidence="4">
    <location>
        <begin position="197"/>
        <end position="355"/>
    </location>
</feature>
<keyword evidence="3" id="KW-0378">Hydrolase</keyword>
<evidence type="ECO:0000259" key="4">
    <source>
        <dbReference type="Pfam" id="PF07687"/>
    </source>
</evidence>
<gene>
    <name evidence="5" type="ORF">AVDCRST_MAG63-1158</name>
</gene>
<accession>A0A6J4HWD8</accession>
<protein>
    <submittedName>
        <fullName evidence="5">Acetylornithine deacetylase/Succinyl-diaminopimelate desuccinylase and related deacylases</fullName>
    </submittedName>
</protein>
<reference evidence="5" key="1">
    <citation type="submission" date="2020-02" db="EMBL/GenBank/DDBJ databases">
        <authorList>
            <person name="Meier V. D."/>
        </authorList>
    </citation>
    <scope>NUCLEOTIDE SEQUENCE</scope>
    <source>
        <strain evidence="5">AVDCRST_MAG63</strain>
    </source>
</reference>
<dbReference type="GO" id="GO:0005829">
    <property type="term" value="C:cytosol"/>
    <property type="evidence" value="ECO:0007669"/>
    <property type="project" value="TreeGrafter"/>
</dbReference>
<dbReference type="Pfam" id="PF01546">
    <property type="entry name" value="Peptidase_M20"/>
    <property type="match status" value="1"/>
</dbReference>
<dbReference type="InterPro" id="IPR002933">
    <property type="entry name" value="Peptidase_M20"/>
</dbReference>
<dbReference type="GO" id="GO:0006508">
    <property type="term" value="P:proteolysis"/>
    <property type="evidence" value="ECO:0007669"/>
    <property type="project" value="UniProtKB-KW"/>
</dbReference>
<dbReference type="Gene3D" id="3.40.630.10">
    <property type="entry name" value="Zn peptidases"/>
    <property type="match status" value="1"/>
</dbReference>
<sequence length="465" mass="49881">MIDNNVLDAGVDAALPRGLDELAQMVAIPSVAAQGSSPMVPCAERVADLLRARGLEARLVPTDGGPPVVFAEDRSAGVDAPTVLFYNHYDVQPAEPLDLWDSPPFELSVRDGIAYGRGTSDDKGHITCRLMALDALRAANNGRLPVNVKVVIEGEEEVSSVHLPAWIEANANVLHADVCLWEFGGVDEGGHPEIICGLRGIAYFELRVKTIAYDAHSGLGGSLFPNAAWRLVWALSTLKDADERILLPGHYDVVKPATDYDLELLAALPSQEAWLKREYGVEQFLGGATGVEYQRRAVFEPTCTICGLRSGYQGQGAKTVLPSQAMAKVDFRLVPDQDPETVRHALRAHLDAHGFDDVEVVYLGGQRPARVDPRHPMVTLCARIAREVYGTEPSLIPLVGGSGPIHPFVVGLRQPVVTCGCGYPGARAHAPNENLRLSDLVLGARHTARFLAALAAGEGGLQGNA</sequence>
<name>A0A6J4HWD8_9BACT</name>
<evidence type="ECO:0000313" key="5">
    <source>
        <dbReference type="EMBL" id="CAA9235261.1"/>
    </source>
</evidence>
<proteinExistence type="predicted"/>